<dbReference type="AlphaFoldDB" id="A0A7I7UDT7"/>
<comment type="similarity">
    <text evidence="1 5 6">Belongs to the glutamine synthetase family.</text>
</comment>
<dbReference type="PANTHER" id="PTHR43785:SF12">
    <property type="entry name" value="TYPE-1 GLUTAMINE SYNTHETASE 2"/>
    <property type="match status" value="1"/>
</dbReference>
<gene>
    <name evidence="9" type="ORF">MPUL_02610</name>
</gene>
<evidence type="ECO:0000256" key="2">
    <source>
        <dbReference type="ARBA" id="ARBA00022598"/>
    </source>
</evidence>
<dbReference type="Gene3D" id="3.30.590.10">
    <property type="entry name" value="Glutamine synthetase/guanido kinase, catalytic domain"/>
    <property type="match status" value="1"/>
</dbReference>
<accession>A0A7I7UDT7</accession>
<dbReference type="GO" id="GO:0004356">
    <property type="term" value="F:glutamine synthetase activity"/>
    <property type="evidence" value="ECO:0007669"/>
    <property type="project" value="InterPro"/>
</dbReference>
<evidence type="ECO:0000313" key="9">
    <source>
        <dbReference type="EMBL" id="BBY79103.1"/>
    </source>
</evidence>
<protein>
    <submittedName>
        <fullName evidence="9">Glutamate--ammonia ligase</fullName>
    </submittedName>
</protein>
<reference evidence="9 10" key="1">
    <citation type="journal article" date="2019" name="Emerg. Microbes Infect.">
        <title>Comprehensive subspecies identification of 175 nontuberculous mycobacteria species based on 7547 genomic profiles.</title>
        <authorList>
            <person name="Matsumoto Y."/>
            <person name="Kinjo T."/>
            <person name="Motooka D."/>
            <person name="Nabeya D."/>
            <person name="Jung N."/>
            <person name="Uechi K."/>
            <person name="Horii T."/>
            <person name="Iida T."/>
            <person name="Fujita J."/>
            <person name="Nakamura S."/>
        </authorList>
    </citation>
    <scope>NUCLEOTIDE SEQUENCE [LARGE SCALE GENOMIC DNA]</scope>
    <source>
        <strain evidence="9 10">JCM 6370</strain>
    </source>
</reference>
<dbReference type="EMBL" id="AP022599">
    <property type="protein sequence ID" value="BBY79103.1"/>
    <property type="molecule type" value="Genomic_DNA"/>
</dbReference>
<dbReference type="PROSITE" id="PS51987">
    <property type="entry name" value="GS_CATALYTIC"/>
    <property type="match status" value="1"/>
</dbReference>
<dbReference type="PROSITE" id="PS51986">
    <property type="entry name" value="GS_BETA_GRASP"/>
    <property type="match status" value="1"/>
</dbReference>
<keyword evidence="2 9" id="KW-0436">Ligase</keyword>
<evidence type="ECO:0000256" key="4">
    <source>
        <dbReference type="ARBA" id="ARBA00022840"/>
    </source>
</evidence>
<evidence type="ECO:0000259" key="8">
    <source>
        <dbReference type="PROSITE" id="PS51987"/>
    </source>
</evidence>
<dbReference type="InterPro" id="IPR036651">
    <property type="entry name" value="Gln_synt_N_sf"/>
</dbReference>
<dbReference type="GO" id="GO:0006576">
    <property type="term" value="P:biogenic amine metabolic process"/>
    <property type="evidence" value="ECO:0007669"/>
    <property type="project" value="UniProtKB-ARBA"/>
</dbReference>
<feature type="domain" description="GS catalytic" evidence="8">
    <location>
        <begin position="123"/>
        <end position="455"/>
    </location>
</feature>
<evidence type="ECO:0000256" key="1">
    <source>
        <dbReference type="ARBA" id="ARBA00009897"/>
    </source>
</evidence>
<proteinExistence type="inferred from homology"/>
<dbReference type="SUPFAM" id="SSF55931">
    <property type="entry name" value="Glutamine synthetase/guanido kinase"/>
    <property type="match status" value="1"/>
</dbReference>
<dbReference type="GO" id="GO:0005524">
    <property type="term" value="F:ATP binding"/>
    <property type="evidence" value="ECO:0007669"/>
    <property type="project" value="UniProtKB-KW"/>
</dbReference>
<evidence type="ECO:0000313" key="10">
    <source>
        <dbReference type="Proteomes" id="UP000467252"/>
    </source>
</evidence>
<dbReference type="Gene3D" id="3.10.20.70">
    <property type="entry name" value="Glutamine synthetase, N-terminal domain"/>
    <property type="match status" value="1"/>
</dbReference>
<evidence type="ECO:0000256" key="3">
    <source>
        <dbReference type="ARBA" id="ARBA00022741"/>
    </source>
</evidence>
<dbReference type="RefSeq" id="WP_163896678.1">
    <property type="nucleotide sequence ID" value="NZ_AP022599.1"/>
</dbReference>
<feature type="domain" description="GS beta-grasp" evidence="7">
    <location>
        <begin position="20"/>
        <end position="116"/>
    </location>
</feature>
<dbReference type="GO" id="GO:0042402">
    <property type="term" value="P:biogenic amine catabolic process"/>
    <property type="evidence" value="ECO:0007669"/>
    <property type="project" value="UniProtKB-ARBA"/>
</dbReference>
<organism evidence="9 10">
    <name type="scientific">Mycolicibacterium pulveris</name>
    <name type="common">Mycobacterium pulveris</name>
    <dbReference type="NCBI Taxonomy" id="36813"/>
    <lineage>
        <taxon>Bacteria</taxon>
        <taxon>Bacillati</taxon>
        <taxon>Actinomycetota</taxon>
        <taxon>Actinomycetes</taxon>
        <taxon>Mycobacteriales</taxon>
        <taxon>Mycobacteriaceae</taxon>
        <taxon>Mycolicibacterium</taxon>
    </lineage>
</organism>
<evidence type="ECO:0000259" key="7">
    <source>
        <dbReference type="PROSITE" id="PS51986"/>
    </source>
</evidence>
<dbReference type="InterPro" id="IPR008147">
    <property type="entry name" value="Gln_synt_N"/>
</dbReference>
<keyword evidence="3" id="KW-0547">Nucleotide-binding</keyword>
<dbReference type="Pfam" id="PF00120">
    <property type="entry name" value="Gln-synt_C"/>
    <property type="match status" value="1"/>
</dbReference>
<dbReference type="FunFam" id="3.10.20.70:FF:000015">
    <property type="entry name" value="Putative glutamine synthetase"/>
    <property type="match status" value="1"/>
</dbReference>
<name>A0A7I7UDT7_MYCPV</name>
<evidence type="ECO:0000256" key="6">
    <source>
        <dbReference type="RuleBase" id="RU000384"/>
    </source>
</evidence>
<dbReference type="SMART" id="SM01230">
    <property type="entry name" value="Gln-synt_C"/>
    <property type="match status" value="1"/>
</dbReference>
<evidence type="ECO:0000256" key="5">
    <source>
        <dbReference type="PROSITE-ProRule" id="PRU01330"/>
    </source>
</evidence>
<dbReference type="FunFam" id="3.30.590.10:FF:000005">
    <property type="entry name" value="Probable glutamine synthetase"/>
    <property type="match status" value="1"/>
</dbReference>
<dbReference type="Proteomes" id="UP000467252">
    <property type="component" value="Chromosome"/>
</dbReference>
<dbReference type="SUPFAM" id="SSF54368">
    <property type="entry name" value="Glutamine synthetase, N-terminal domain"/>
    <property type="match status" value="1"/>
</dbReference>
<dbReference type="InterPro" id="IPR008146">
    <property type="entry name" value="Gln_synth_cat_dom"/>
</dbReference>
<dbReference type="InterPro" id="IPR014746">
    <property type="entry name" value="Gln_synth/guanido_kin_cat_dom"/>
</dbReference>
<dbReference type="PANTHER" id="PTHR43785">
    <property type="entry name" value="GAMMA-GLUTAMYLPUTRESCINE SYNTHETASE"/>
    <property type="match status" value="1"/>
</dbReference>
<sequence>MSTSPGMLSRADLEQLVAAGDVDTVIVGFCDMQGRLTGKRVSGRLFVEEVAEHGAECCNYLMAVDVEMNTVDGYRMSSWNTGYGDMVMRPDFSTLRRVPWLPGTALVIADLCWHDGSPVAAAPRSVLNRQIDRLAEQGLVPYVGTELEFMVFDDSFRDAWAMGYRGLTPASDYNVDYAMLASTRMEPLLRDIRLGMTAAGMYCEGVKGECNRGQQEIAFRYDHARITCDNHTIYRNGAKEIADQHGKSLTFMAKFDQREGNSCHIHISLRDTQGAPVFADPDDRLGMSPMFRSFIAGQLATMRELTLMFAPNINSYKRFVDGSFAPTAIAWGIDNRTCALRVVGHGPHMRMENRAPGGDVNQYLAVAALIAGGMYGVERQLELPDPVRGNAYAGSAERLPTTLAEAAELFGKSEVARVAFGDDVVEHYLNNARVELEAFNSAVTDWERMRGFERL</sequence>
<keyword evidence="4" id="KW-0067">ATP-binding</keyword>
<keyword evidence="10" id="KW-1185">Reference proteome</keyword>
<dbReference type="GO" id="GO:0006542">
    <property type="term" value="P:glutamine biosynthetic process"/>
    <property type="evidence" value="ECO:0007669"/>
    <property type="project" value="InterPro"/>
</dbReference>